<dbReference type="InParanoid" id="A0A0D0E8E4"/>
<dbReference type="AlphaFoldDB" id="A0A0D0E8E4"/>
<name>A0A0D0E8E4_9AGAM</name>
<dbReference type="OrthoDB" id="2688210at2759"/>
<feature type="coiled-coil region" evidence="1">
    <location>
        <begin position="58"/>
        <end position="85"/>
    </location>
</feature>
<accession>A0A0D0E8E4</accession>
<evidence type="ECO:0000256" key="1">
    <source>
        <dbReference type="SAM" id="Coils"/>
    </source>
</evidence>
<gene>
    <name evidence="2" type="ORF">PAXRUDRAFT_9550</name>
</gene>
<protein>
    <submittedName>
        <fullName evidence="2">Uncharacterized protein</fullName>
    </submittedName>
</protein>
<evidence type="ECO:0000313" key="2">
    <source>
        <dbReference type="EMBL" id="KIK98419.1"/>
    </source>
</evidence>
<keyword evidence="3" id="KW-1185">Reference proteome</keyword>
<reference evidence="3" key="2">
    <citation type="submission" date="2015-01" db="EMBL/GenBank/DDBJ databases">
        <title>Evolutionary Origins and Diversification of the Mycorrhizal Mutualists.</title>
        <authorList>
            <consortium name="DOE Joint Genome Institute"/>
            <consortium name="Mycorrhizal Genomics Consortium"/>
            <person name="Kohler A."/>
            <person name="Kuo A."/>
            <person name="Nagy L.G."/>
            <person name="Floudas D."/>
            <person name="Copeland A."/>
            <person name="Barry K.W."/>
            <person name="Cichocki N."/>
            <person name="Veneault-Fourrey C."/>
            <person name="LaButti K."/>
            <person name="Lindquist E.A."/>
            <person name="Lipzen A."/>
            <person name="Lundell T."/>
            <person name="Morin E."/>
            <person name="Murat C."/>
            <person name="Riley R."/>
            <person name="Ohm R."/>
            <person name="Sun H."/>
            <person name="Tunlid A."/>
            <person name="Henrissat B."/>
            <person name="Grigoriev I.V."/>
            <person name="Hibbett D.S."/>
            <person name="Martin F."/>
        </authorList>
    </citation>
    <scope>NUCLEOTIDE SEQUENCE [LARGE SCALE GENOMIC DNA]</scope>
    <source>
        <strain evidence="3">Ve08.2h10</strain>
    </source>
</reference>
<sequence length="258" mass="29670">MADPNLETIPNYAGPEFDIIWEGFRCGYHEDDQQAIERLLAAWQADRATRITAWNTWKEAEARAAKEVEEMCRACEEEEEAAANKEAVHEWREEEKKRLKMNTFTPGLSIADVLIHPPSQASRNVLPDHELSFSEFLKAKNCFLDYAKKTNWPVINLNALVKFFWFLETHPSLQIPLREKIILTYTSRVCFDWHRELKAGRGYNISVINSRLLDTITQDIEGRQIQGKYLPSVLSLVRSNPTFPPPCFSSSSTLNPPS</sequence>
<dbReference type="EMBL" id="KN824893">
    <property type="protein sequence ID" value="KIK98419.1"/>
    <property type="molecule type" value="Genomic_DNA"/>
</dbReference>
<keyword evidence="1" id="KW-0175">Coiled coil</keyword>
<dbReference type="Proteomes" id="UP000054538">
    <property type="component" value="Unassembled WGS sequence"/>
</dbReference>
<reference evidence="2 3" key="1">
    <citation type="submission" date="2014-04" db="EMBL/GenBank/DDBJ databases">
        <authorList>
            <consortium name="DOE Joint Genome Institute"/>
            <person name="Kuo A."/>
            <person name="Kohler A."/>
            <person name="Jargeat P."/>
            <person name="Nagy L.G."/>
            <person name="Floudas D."/>
            <person name="Copeland A."/>
            <person name="Barry K.W."/>
            <person name="Cichocki N."/>
            <person name="Veneault-Fourrey C."/>
            <person name="LaButti K."/>
            <person name="Lindquist E.A."/>
            <person name="Lipzen A."/>
            <person name="Lundell T."/>
            <person name="Morin E."/>
            <person name="Murat C."/>
            <person name="Sun H."/>
            <person name="Tunlid A."/>
            <person name="Henrissat B."/>
            <person name="Grigoriev I.V."/>
            <person name="Hibbett D.S."/>
            <person name="Martin F."/>
            <person name="Nordberg H.P."/>
            <person name="Cantor M.N."/>
            <person name="Hua S.X."/>
        </authorList>
    </citation>
    <scope>NUCLEOTIDE SEQUENCE [LARGE SCALE GENOMIC DNA]</scope>
    <source>
        <strain evidence="2 3">Ve08.2h10</strain>
    </source>
</reference>
<dbReference type="HOGENOM" id="CLU_052398_1_0_1"/>
<proteinExistence type="predicted"/>
<organism evidence="2 3">
    <name type="scientific">Paxillus rubicundulus Ve08.2h10</name>
    <dbReference type="NCBI Taxonomy" id="930991"/>
    <lineage>
        <taxon>Eukaryota</taxon>
        <taxon>Fungi</taxon>
        <taxon>Dikarya</taxon>
        <taxon>Basidiomycota</taxon>
        <taxon>Agaricomycotina</taxon>
        <taxon>Agaricomycetes</taxon>
        <taxon>Agaricomycetidae</taxon>
        <taxon>Boletales</taxon>
        <taxon>Paxilineae</taxon>
        <taxon>Paxillaceae</taxon>
        <taxon>Paxillus</taxon>
    </lineage>
</organism>
<evidence type="ECO:0000313" key="3">
    <source>
        <dbReference type="Proteomes" id="UP000054538"/>
    </source>
</evidence>